<reference evidence="9 10" key="1">
    <citation type="submission" date="2014-02" db="EMBL/GenBank/DDBJ databases">
        <title>Draft genome sequence of Lysinibacillus manganicus DSM 26584T.</title>
        <authorList>
            <person name="Zhang F."/>
            <person name="Wang G."/>
            <person name="Zhang L."/>
        </authorList>
    </citation>
    <scope>NUCLEOTIDE SEQUENCE [LARGE SCALE GENOMIC DNA]</scope>
    <source>
        <strain evidence="9 10">DSM 26584</strain>
    </source>
</reference>
<evidence type="ECO:0000256" key="4">
    <source>
        <dbReference type="ARBA" id="ARBA00022475"/>
    </source>
</evidence>
<evidence type="ECO:0000256" key="8">
    <source>
        <dbReference type="RuleBase" id="RU363041"/>
    </source>
</evidence>
<evidence type="ECO:0000256" key="7">
    <source>
        <dbReference type="ARBA" id="ARBA00023136"/>
    </source>
</evidence>
<keyword evidence="10" id="KW-1185">Reference proteome</keyword>
<comment type="subcellular location">
    <subcellularLocation>
        <location evidence="1 8">Cell membrane</location>
        <topology evidence="1 8">Multi-pass membrane protein</topology>
    </subcellularLocation>
</comment>
<comment type="caution">
    <text evidence="9">The sequence shown here is derived from an EMBL/GenBank/DDBJ whole genome shotgun (WGS) entry which is preliminary data.</text>
</comment>
<dbReference type="OrthoDB" id="554695at2"/>
<evidence type="ECO:0000256" key="3">
    <source>
        <dbReference type="ARBA" id="ARBA00022448"/>
    </source>
</evidence>
<feature type="transmembrane region" description="Helical" evidence="8">
    <location>
        <begin position="139"/>
        <end position="169"/>
    </location>
</feature>
<dbReference type="PANTHER" id="PTHR30269:SF0">
    <property type="entry name" value="MEMBRANE TRANSPORTER PROTEIN YFCA-RELATED"/>
    <property type="match status" value="1"/>
</dbReference>
<feature type="transmembrane region" description="Helical" evidence="8">
    <location>
        <begin position="189"/>
        <end position="219"/>
    </location>
</feature>
<feature type="transmembrane region" description="Helical" evidence="8">
    <location>
        <begin position="75"/>
        <end position="95"/>
    </location>
</feature>
<keyword evidence="4 8" id="KW-1003">Cell membrane</keyword>
<feature type="transmembrane region" description="Helical" evidence="8">
    <location>
        <begin position="101"/>
        <end position="119"/>
    </location>
</feature>
<evidence type="ECO:0000313" key="10">
    <source>
        <dbReference type="Proteomes" id="UP000030416"/>
    </source>
</evidence>
<comment type="similarity">
    <text evidence="2 8">Belongs to the 4-toluene sulfonate uptake permease (TSUP) (TC 2.A.102) family.</text>
</comment>
<feature type="transmembrane region" description="Helical" evidence="8">
    <location>
        <begin position="31"/>
        <end position="54"/>
    </location>
</feature>
<feature type="transmembrane region" description="Helical" evidence="8">
    <location>
        <begin position="5"/>
        <end position="25"/>
    </location>
</feature>
<keyword evidence="7 8" id="KW-0472">Membrane</keyword>
<gene>
    <name evidence="9" type="ORF">CD29_10380</name>
</gene>
<evidence type="ECO:0000256" key="1">
    <source>
        <dbReference type="ARBA" id="ARBA00004651"/>
    </source>
</evidence>
<name>A0A0A3I6W7_9BACL</name>
<keyword evidence="5 8" id="KW-0812">Transmembrane</keyword>
<keyword evidence="3" id="KW-0813">Transport</keyword>
<dbReference type="PANTHER" id="PTHR30269">
    <property type="entry name" value="TRANSMEMBRANE PROTEIN YFCA"/>
    <property type="match status" value="1"/>
</dbReference>
<dbReference type="GO" id="GO:0005886">
    <property type="term" value="C:plasma membrane"/>
    <property type="evidence" value="ECO:0007669"/>
    <property type="project" value="UniProtKB-SubCell"/>
</dbReference>
<sequence length="254" mass="27427">MELDFFTCIILVFFGFVGAFINATVGGGGLITLPALLSVGLPPSAAIATNKLAATMGNLTSTITFFKAGKVDLKLMGPIVPFVFIFSMLGAYTVHLIDSSILTPLIIVMLIVVLIFTVLKKNWGSTDAHKPFTWKTGTLFVGSLLLLGFYDGFFGPGTGSFIIFVFLLMGFDFLQAAGNAKLLNFASNIAALIMFLILGEVVFLYGLIMGVSMIVGAFIGTKFALKKGTSFVRILFILMTIVLIVKNTYDYFWG</sequence>
<dbReference type="AlphaFoldDB" id="A0A0A3I6W7"/>
<proteinExistence type="inferred from homology"/>
<dbReference type="Pfam" id="PF01925">
    <property type="entry name" value="TauE"/>
    <property type="match status" value="1"/>
</dbReference>
<evidence type="ECO:0000313" key="9">
    <source>
        <dbReference type="EMBL" id="KGR78448.1"/>
    </source>
</evidence>
<feature type="transmembrane region" description="Helical" evidence="8">
    <location>
        <begin position="231"/>
        <end position="249"/>
    </location>
</feature>
<evidence type="ECO:0000256" key="5">
    <source>
        <dbReference type="ARBA" id="ARBA00022692"/>
    </source>
</evidence>
<protein>
    <recommendedName>
        <fullName evidence="8">Probable membrane transporter protein</fullName>
    </recommendedName>
</protein>
<evidence type="ECO:0000256" key="6">
    <source>
        <dbReference type="ARBA" id="ARBA00022989"/>
    </source>
</evidence>
<dbReference type="EMBL" id="JPVN01000011">
    <property type="protein sequence ID" value="KGR78448.1"/>
    <property type="molecule type" value="Genomic_DNA"/>
</dbReference>
<dbReference type="eggNOG" id="COG0730">
    <property type="taxonomic scope" value="Bacteria"/>
</dbReference>
<accession>A0A0A3I6W7</accession>
<evidence type="ECO:0000256" key="2">
    <source>
        <dbReference type="ARBA" id="ARBA00009142"/>
    </source>
</evidence>
<dbReference type="Proteomes" id="UP000030416">
    <property type="component" value="Unassembled WGS sequence"/>
</dbReference>
<organism evidence="9 10">
    <name type="scientific">Ureibacillus manganicus DSM 26584</name>
    <dbReference type="NCBI Taxonomy" id="1384049"/>
    <lineage>
        <taxon>Bacteria</taxon>
        <taxon>Bacillati</taxon>
        <taxon>Bacillota</taxon>
        <taxon>Bacilli</taxon>
        <taxon>Bacillales</taxon>
        <taxon>Caryophanaceae</taxon>
        <taxon>Ureibacillus</taxon>
    </lineage>
</organism>
<dbReference type="InterPro" id="IPR002781">
    <property type="entry name" value="TM_pro_TauE-like"/>
</dbReference>
<dbReference type="InterPro" id="IPR052017">
    <property type="entry name" value="TSUP"/>
</dbReference>
<keyword evidence="6 8" id="KW-1133">Transmembrane helix</keyword>
<dbReference type="RefSeq" id="WP_036186126.1">
    <property type="nucleotide sequence ID" value="NZ_AVDA01000011.1"/>
</dbReference>